<keyword evidence="4 8" id="KW-0274">FAD</keyword>
<dbReference type="PANTHER" id="PTHR48467:SF1">
    <property type="entry name" value="GLUTAMATE SYNTHASE 1 [NADH], CHLOROPLASTIC-LIKE"/>
    <property type="match status" value="1"/>
</dbReference>
<protein>
    <recommendedName>
        <fullName evidence="8">NADPH:adrenodoxin oxidoreductase, mitochondrial</fullName>
        <ecNumber evidence="8">1.18.1.6</ecNumber>
    </recommendedName>
</protein>
<dbReference type="PRINTS" id="PR00419">
    <property type="entry name" value="ADXRDTASE"/>
</dbReference>
<proteinExistence type="inferred from homology"/>
<evidence type="ECO:0000313" key="11">
    <source>
        <dbReference type="EMBL" id="PVU92451.1"/>
    </source>
</evidence>
<feature type="binding site" evidence="10">
    <location>
        <position position="234"/>
    </location>
    <ligand>
        <name>NADP(+)</name>
        <dbReference type="ChEBI" id="CHEBI:58349"/>
    </ligand>
</feature>
<dbReference type="AlphaFoldDB" id="A0A2T9YJD7"/>
<comment type="subcellular location">
    <subcellularLocation>
        <location evidence="8">Mitochondrion</location>
    </subcellularLocation>
</comment>
<keyword evidence="3 8" id="KW-0285">Flavoprotein</keyword>
<dbReference type="InterPro" id="IPR021163">
    <property type="entry name" value="Ferredox_Rdtase_adrenod"/>
</dbReference>
<dbReference type="EMBL" id="MBFR01000161">
    <property type="protein sequence ID" value="PVU92451.1"/>
    <property type="molecule type" value="Genomic_DNA"/>
</dbReference>
<evidence type="ECO:0000256" key="9">
    <source>
        <dbReference type="PIRSR" id="PIRSR000362-1"/>
    </source>
</evidence>
<comment type="catalytic activity">
    <reaction evidence="7 8">
        <text>2 reduced [adrenodoxin] + NADP(+) + H(+) = 2 oxidized [adrenodoxin] + NADPH</text>
        <dbReference type="Rhea" id="RHEA:42312"/>
        <dbReference type="Rhea" id="RHEA-COMP:9998"/>
        <dbReference type="Rhea" id="RHEA-COMP:9999"/>
        <dbReference type="ChEBI" id="CHEBI:15378"/>
        <dbReference type="ChEBI" id="CHEBI:33737"/>
        <dbReference type="ChEBI" id="CHEBI:33738"/>
        <dbReference type="ChEBI" id="CHEBI:57783"/>
        <dbReference type="ChEBI" id="CHEBI:58349"/>
        <dbReference type="EC" id="1.18.1.6"/>
    </reaction>
</comment>
<dbReference type="EC" id="1.18.1.6" evidence="8"/>
<evidence type="ECO:0000256" key="1">
    <source>
        <dbReference type="ARBA" id="ARBA00001974"/>
    </source>
</evidence>
<sequence>MSFLKLLQRLPRCHFFISDLATSHATLRAFSSSSVHRLNVAIIGAGPAGFYTASKILDKDPDARIDIFEKLPCPYGLVRFGVAPDHPEVKICTNKFDELGQDPRVRFFGNVNVGEHGKISVTTLSKLYGAVAISYGTSSCRNLNIPGEFGSQNEQTSVQVGGIHSGREFVHFYNSYPQHRTIFSQNFLSSGVTGRALVFDINPAALDMLSASKISHVDIIGRRGPLEAAFTTKELRELLSLPNLVFKFDYKQFNDCLDNERAVSTLSKSRPLQRKIDLIKKFESNQQSKSPSEHTISALTNSTFKPKKSWSLRFLESPIAVINHKESIDVTMEPSKSVIMAKNRLIYSSDSKISIENTGEQFTLDCDVAFKSIGYISTPIQGVPFDYQKMIIPNISGRVVDSATNDIINGLYVSGWIKTGATGVLANTMQSAFETANAIIADKPDISKNVPLSAINDTLHKHNILQTSVSYEQWLTLKELERANGEILKKPSLKIDSVSEMLKVVKR</sequence>
<dbReference type="SUPFAM" id="SSF51971">
    <property type="entry name" value="Nucleotide-binding domain"/>
    <property type="match status" value="1"/>
</dbReference>
<accession>A0A2T9YJD7</accession>
<comment type="cofactor">
    <cofactor evidence="1 8 9">
        <name>FAD</name>
        <dbReference type="ChEBI" id="CHEBI:57692"/>
    </cofactor>
</comment>
<keyword evidence="12" id="KW-1185">Reference proteome</keyword>
<evidence type="ECO:0000313" key="12">
    <source>
        <dbReference type="Proteomes" id="UP000245383"/>
    </source>
</evidence>
<dbReference type="PANTHER" id="PTHR48467">
    <property type="entry name" value="GLUTAMATE SYNTHASE 1 [NADH], CHLOROPLASTIC-LIKE"/>
    <property type="match status" value="1"/>
</dbReference>
<feature type="binding site" evidence="9">
    <location>
        <position position="69"/>
    </location>
    <ligand>
        <name>FAD</name>
        <dbReference type="ChEBI" id="CHEBI:57692"/>
    </ligand>
</feature>
<evidence type="ECO:0000256" key="7">
    <source>
        <dbReference type="ARBA" id="ARBA00048933"/>
    </source>
</evidence>
<feature type="binding site" evidence="9">
    <location>
        <position position="113"/>
    </location>
    <ligand>
        <name>FAD</name>
        <dbReference type="ChEBI" id="CHEBI:57692"/>
    </ligand>
</feature>
<keyword evidence="6 8" id="KW-0560">Oxidoreductase</keyword>
<dbReference type="PIRSF" id="PIRSF000362">
    <property type="entry name" value="FNR"/>
    <property type="match status" value="1"/>
</dbReference>
<gene>
    <name evidence="11" type="ORF">BB561_003810</name>
</gene>
<feature type="binding site" evidence="10">
    <location>
        <position position="423"/>
    </location>
    <ligand>
        <name>NADP(+)</name>
        <dbReference type="ChEBI" id="CHEBI:58349"/>
    </ligand>
</feature>
<dbReference type="STRING" id="133385.A0A2T9YJD7"/>
<evidence type="ECO:0000256" key="4">
    <source>
        <dbReference type="ARBA" id="ARBA00022827"/>
    </source>
</evidence>
<name>A0A2T9YJD7_9FUNG</name>
<reference evidence="11 12" key="1">
    <citation type="journal article" date="2018" name="MBio">
        <title>Comparative Genomics Reveals the Core Gene Toolbox for the Fungus-Insect Symbiosis.</title>
        <authorList>
            <person name="Wang Y."/>
            <person name="Stata M."/>
            <person name="Wang W."/>
            <person name="Stajich J.E."/>
            <person name="White M.M."/>
            <person name="Moncalvo J.M."/>
        </authorList>
    </citation>
    <scope>NUCLEOTIDE SEQUENCE [LARGE SCALE GENOMIC DNA]</scope>
    <source>
        <strain evidence="11 12">SWE-8-4</strain>
    </source>
</reference>
<comment type="similarity">
    <text evidence="2 8">Belongs to the ferredoxin--NADP reductase type 1 family.</text>
</comment>
<evidence type="ECO:0000256" key="5">
    <source>
        <dbReference type="ARBA" id="ARBA00022857"/>
    </source>
</evidence>
<feature type="binding site" evidence="9">
    <location>
        <position position="77"/>
    </location>
    <ligand>
        <name>FAD</name>
        <dbReference type="ChEBI" id="CHEBI:57692"/>
    </ligand>
</feature>
<feature type="binding site" evidence="9">
    <location>
        <position position="48"/>
    </location>
    <ligand>
        <name>FAD</name>
        <dbReference type="ChEBI" id="CHEBI:57692"/>
    </ligand>
</feature>
<evidence type="ECO:0000256" key="10">
    <source>
        <dbReference type="PIRSR" id="PIRSR000362-2"/>
    </source>
</evidence>
<dbReference type="Proteomes" id="UP000245383">
    <property type="component" value="Unassembled WGS sequence"/>
</dbReference>
<dbReference type="InterPro" id="IPR036188">
    <property type="entry name" value="FAD/NAD-bd_sf"/>
</dbReference>
<keyword evidence="8" id="KW-0496">Mitochondrion</keyword>
<dbReference type="OrthoDB" id="333024at2759"/>
<dbReference type="Gene3D" id="3.50.50.60">
    <property type="entry name" value="FAD/NAD(P)-binding domain"/>
    <property type="match status" value="1"/>
</dbReference>
<comment type="caution">
    <text evidence="11">The sequence shown here is derived from an EMBL/GenBank/DDBJ whole genome shotgun (WGS) entry which is preliminary data.</text>
</comment>
<evidence type="ECO:0000256" key="2">
    <source>
        <dbReference type="ARBA" id="ARBA00008312"/>
    </source>
</evidence>
<dbReference type="InterPro" id="IPR055275">
    <property type="entry name" value="Ferredox_Rdtase"/>
</dbReference>
<feature type="binding site" evidence="10">
    <location>
        <begin position="222"/>
        <end position="223"/>
    </location>
    <ligand>
        <name>NADP(+)</name>
        <dbReference type="ChEBI" id="CHEBI:58349"/>
    </ligand>
</feature>
<dbReference type="GO" id="GO:0005739">
    <property type="term" value="C:mitochondrion"/>
    <property type="evidence" value="ECO:0007669"/>
    <property type="project" value="UniProtKB-SubCell"/>
</dbReference>
<keyword evidence="5 8" id="KW-0521">NADP</keyword>
<evidence type="ECO:0000256" key="8">
    <source>
        <dbReference type="PIRNR" id="PIRNR000362"/>
    </source>
</evidence>
<dbReference type="Gene3D" id="3.40.50.720">
    <property type="entry name" value="NAD(P)-binding Rossmann-like Domain"/>
    <property type="match status" value="1"/>
</dbReference>
<evidence type="ECO:0000256" key="6">
    <source>
        <dbReference type="ARBA" id="ARBA00023002"/>
    </source>
</evidence>
<organism evidence="11 12">
    <name type="scientific">Smittium simulii</name>
    <dbReference type="NCBI Taxonomy" id="133385"/>
    <lineage>
        <taxon>Eukaryota</taxon>
        <taxon>Fungi</taxon>
        <taxon>Fungi incertae sedis</taxon>
        <taxon>Zoopagomycota</taxon>
        <taxon>Kickxellomycotina</taxon>
        <taxon>Harpellomycetes</taxon>
        <taxon>Harpellales</taxon>
        <taxon>Legeriomycetaceae</taxon>
        <taxon>Smittium</taxon>
    </lineage>
</organism>
<dbReference type="GO" id="GO:0016491">
    <property type="term" value="F:oxidoreductase activity"/>
    <property type="evidence" value="ECO:0007669"/>
    <property type="project" value="UniProtKB-KW"/>
</dbReference>
<feature type="binding site" evidence="9">
    <location>
        <position position="416"/>
    </location>
    <ligand>
        <name>FAD</name>
        <dbReference type="ChEBI" id="CHEBI:57692"/>
    </ligand>
</feature>
<evidence type="ECO:0000256" key="3">
    <source>
        <dbReference type="ARBA" id="ARBA00022630"/>
    </source>
</evidence>